<keyword evidence="6 8" id="KW-1133">Transmembrane helix</keyword>
<dbReference type="AlphaFoldDB" id="A0A0D1W8K0"/>
<evidence type="ECO:0000256" key="8">
    <source>
        <dbReference type="SAM" id="Phobius"/>
    </source>
</evidence>
<evidence type="ECO:0000313" key="10">
    <source>
        <dbReference type="EMBL" id="SDJ05011.1"/>
    </source>
</evidence>
<feature type="transmembrane region" description="Helical" evidence="8">
    <location>
        <begin position="77"/>
        <end position="95"/>
    </location>
</feature>
<protein>
    <submittedName>
        <fullName evidence="9">Iron ABC transporter permease</fullName>
    </submittedName>
    <submittedName>
        <fullName evidence="10">Iron complex transport system permease protein</fullName>
    </submittedName>
</protein>
<feature type="transmembrane region" description="Helical" evidence="8">
    <location>
        <begin position="208"/>
        <end position="230"/>
    </location>
</feature>
<dbReference type="GeneID" id="42305176"/>
<evidence type="ECO:0000256" key="1">
    <source>
        <dbReference type="ARBA" id="ARBA00004651"/>
    </source>
</evidence>
<feature type="transmembrane region" description="Helical" evidence="8">
    <location>
        <begin position="132"/>
        <end position="151"/>
    </location>
</feature>
<evidence type="ECO:0000256" key="4">
    <source>
        <dbReference type="ARBA" id="ARBA00022475"/>
    </source>
</evidence>
<evidence type="ECO:0000256" key="6">
    <source>
        <dbReference type="ARBA" id="ARBA00022989"/>
    </source>
</evidence>
<keyword evidence="5 8" id="KW-0812">Transmembrane</keyword>
<dbReference type="GO" id="GO:0005886">
    <property type="term" value="C:plasma membrane"/>
    <property type="evidence" value="ECO:0007669"/>
    <property type="project" value="UniProtKB-SubCell"/>
</dbReference>
<comment type="subcellular location">
    <subcellularLocation>
        <location evidence="1">Cell membrane</location>
        <topology evidence="1">Multi-pass membrane protein</topology>
    </subcellularLocation>
</comment>
<evidence type="ECO:0000256" key="2">
    <source>
        <dbReference type="ARBA" id="ARBA00007935"/>
    </source>
</evidence>
<dbReference type="InterPro" id="IPR037294">
    <property type="entry name" value="ABC_BtuC-like"/>
</dbReference>
<evidence type="ECO:0000313" key="11">
    <source>
        <dbReference type="Proteomes" id="UP000037269"/>
    </source>
</evidence>
<accession>A0A0D1W8K0</accession>
<evidence type="ECO:0000256" key="7">
    <source>
        <dbReference type="ARBA" id="ARBA00023136"/>
    </source>
</evidence>
<organism evidence="9 11">
    <name type="scientific">Aneurinibacillus migulanus</name>
    <name type="common">Bacillus migulanus</name>
    <dbReference type="NCBI Taxonomy" id="47500"/>
    <lineage>
        <taxon>Bacteria</taxon>
        <taxon>Bacillati</taxon>
        <taxon>Bacillota</taxon>
        <taxon>Bacilli</taxon>
        <taxon>Bacillales</taxon>
        <taxon>Paenibacillaceae</taxon>
        <taxon>Aneurinibacillus group</taxon>
        <taxon>Aneurinibacillus</taxon>
    </lineage>
</organism>
<dbReference type="EMBL" id="FNED01000011">
    <property type="protein sequence ID" value="SDJ05011.1"/>
    <property type="molecule type" value="Genomic_DNA"/>
</dbReference>
<feature type="transmembrane region" description="Helical" evidence="8">
    <location>
        <begin position="319"/>
        <end position="340"/>
    </location>
</feature>
<keyword evidence="7 8" id="KW-0472">Membrane</keyword>
<proteinExistence type="inferred from homology"/>
<gene>
    <name evidence="9" type="ORF">AF333_08200</name>
    <name evidence="10" type="ORF">SAMN04487909_11116</name>
</gene>
<feature type="transmembrane region" description="Helical" evidence="8">
    <location>
        <begin position="23"/>
        <end position="48"/>
    </location>
</feature>
<dbReference type="RefSeq" id="WP_043066717.1">
    <property type="nucleotide sequence ID" value="NZ_BJOA01000041.1"/>
</dbReference>
<evidence type="ECO:0000313" key="12">
    <source>
        <dbReference type="Proteomes" id="UP000182836"/>
    </source>
</evidence>
<dbReference type="PANTHER" id="PTHR30472">
    <property type="entry name" value="FERRIC ENTEROBACTIN TRANSPORT SYSTEM PERMEASE PROTEIN"/>
    <property type="match status" value="1"/>
</dbReference>
<dbReference type="CDD" id="cd06550">
    <property type="entry name" value="TM_ABC_iron-siderophores_like"/>
    <property type="match status" value="1"/>
</dbReference>
<dbReference type="STRING" id="47500.AF333_08200"/>
<dbReference type="GO" id="GO:0022857">
    <property type="term" value="F:transmembrane transporter activity"/>
    <property type="evidence" value="ECO:0007669"/>
    <property type="project" value="InterPro"/>
</dbReference>
<reference evidence="9 11" key="1">
    <citation type="submission" date="2015-07" db="EMBL/GenBank/DDBJ databases">
        <title>Fjat-14205 dsm 2895.</title>
        <authorList>
            <person name="Liu B."/>
            <person name="Wang J."/>
            <person name="Zhu Y."/>
            <person name="Liu G."/>
            <person name="Chen Q."/>
            <person name="Chen Z."/>
            <person name="Lan J."/>
            <person name="Che J."/>
            <person name="Ge C."/>
            <person name="Shi H."/>
            <person name="Pan Z."/>
            <person name="Liu X."/>
        </authorList>
    </citation>
    <scope>NUCLEOTIDE SEQUENCE [LARGE SCALE GENOMIC DNA]</scope>
    <source>
        <strain evidence="9 11">DSM 2895</strain>
    </source>
</reference>
<dbReference type="PANTHER" id="PTHR30472:SF24">
    <property type="entry name" value="FERRIC ENTEROBACTIN TRANSPORT SYSTEM PERMEASE PROTEIN FEPG"/>
    <property type="match status" value="1"/>
</dbReference>
<keyword evidence="11" id="KW-1185">Reference proteome</keyword>
<dbReference type="GO" id="GO:0033214">
    <property type="term" value="P:siderophore-iron import into cell"/>
    <property type="evidence" value="ECO:0007669"/>
    <property type="project" value="TreeGrafter"/>
</dbReference>
<dbReference type="SUPFAM" id="SSF81345">
    <property type="entry name" value="ABC transporter involved in vitamin B12 uptake, BtuC"/>
    <property type="match status" value="1"/>
</dbReference>
<feature type="transmembrane region" description="Helical" evidence="8">
    <location>
        <begin position="251"/>
        <end position="278"/>
    </location>
</feature>
<sequence length="345" mass="36506">MKNYIPVRGGKGKFSFLLDRRSIIFSLFFLLLTFILILFSIGIGDFFIAPIDVLKVLLGMGAPEHNLVVQTFRLPRVLTAMLVGACLAVSGAILQGMVRNPLASPDLLGITGGASVAAVAFITVFPAASIRWLPVSALLGAGLVIVLIYFLAWKQGVSTMRLVLIGVGIHSCMSALTTLLLVVSPVYLTSKAMVWLAGSVYGTNWNDVLTLLPWALVFIPLAVLLGRSINVQQLGDDVAQGVGHHVERQRAVLLLVCVALAGAAVAIGGAIGFVALLAPQIARKLVGPSFGALLPMAALIGSFIVVAGDLIARTALSPLDLPVGIFTSAIGAPFFMYLLYKYRNQ</sequence>
<feature type="transmembrane region" description="Helical" evidence="8">
    <location>
        <begin position="290"/>
        <end position="312"/>
    </location>
</feature>
<keyword evidence="3" id="KW-0813">Transport</keyword>
<feature type="transmembrane region" description="Helical" evidence="8">
    <location>
        <begin position="163"/>
        <end position="188"/>
    </location>
</feature>
<dbReference type="OrthoDB" id="9811721at2"/>
<reference evidence="10 12" key="2">
    <citation type="submission" date="2016-10" db="EMBL/GenBank/DDBJ databases">
        <authorList>
            <person name="de Groot N.N."/>
        </authorList>
    </citation>
    <scope>NUCLEOTIDE SEQUENCE [LARGE SCALE GENOMIC DNA]</scope>
    <source>
        <strain evidence="10 12">DSM 2895</strain>
    </source>
</reference>
<feature type="transmembrane region" description="Helical" evidence="8">
    <location>
        <begin position="107"/>
        <end position="126"/>
    </location>
</feature>
<dbReference type="Proteomes" id="UP000037269">
    <property type="component" value="Unassembled WGS sequence"/>
</dbReference>
<dbReference type="InterPro" id="IPR000522">
    <property type="entry name" value="ABC_transptr_permease_BtuC"/>
</dbReference>
<dbReference type="EMBL" id="LGUG01000004">
    <property type="protein sequence ID" value="KON95468.1"/>
    <property type="molecule type" value="Genomic_DNA"/>
</dbReference>
<comment type="similarity">
    <text evidence="2">Belongs to the binding-protein-dependent transport system permease family. FecCD subfamily.</text>
</comment>
<evidence type="ECO:0000256" key="5">
    <source>
        <dbReference type="ARBA" id="ARBA00022692"/>
    </source>
</evidence>
<evidence type="ECO:0000256" key="3">
    <source>
        <dbReference type="ARBA" id="ARBA00022448"/>
    </source>
</evidence>
<name>A0A0D1W8K0_ANEMI</name>
<dbReference type="Proteomes" id="UP000182836">
    <property type="component" value="Unassembled WGS sequence"/>
</dbReference>
<dbReference type="PATRIC" id="fig|47500.12.peg.5041"/>
<keyword evidence="4" id="KW-1003">Cell membrane</keyword>
<dbReference type="Pfam" id="PF01032">
    <property type="entry name" value="FecCD"/>
    <property type="match status" value="1"/>
</dbReference>
<dbReference type="Gene3D" id="1.10.3470.10">
    <property type="entry name" value="ABC transporter involved in vitamin B12 uptake, BtuC"/>
    <property type="match status" value="1"/>
</dbReference>
<dbReference type="FunFam" id="1.10.3470.10:FF:000001">
    <property type="entry name" value="Vitamin B12 ABC transporter permease BtuC"/>
    <property type="match status" value="1"/>
</dbReference>
<evidence type="ECO:0000313" key="9">
    <source>
        <dbReference type="EMBL" id="KON95468.1"/>
    </source>
</evidence>